<keyword evidence="2" id="KW-1185">Reference proteome</keyword>
<protein>
    <submittedName>
        <fullName evidence="1">Uncharacterized protein</fullName>
    </submittedName>
</protein>
<name>A0A1R0H7U2_9FUNG</name>
<sequence length="74" mass="8180">MGLIDVAFLQIAVRSRDPSDCQTPDLCTRLCLSCAKRSVPPVSRCPSSGIAVLRIAVRCLHYSQPSLAQRYLKF</sequence>
<dbReference type="EMBL" id="LSSL01000210">
    <property type="protein sequence ID" value="OLY85158.1"/>
    <property type="molecule type" value="Genomic_DNA"/>
</dbReference>
<gene>
    <name evidence="1" type="ORF">AYI68_g654</name>
</gene>
<dbReference type="STRING" id="133383.A0A1R0H7U2"/>
<organism evidence="1 2">
    <name type="scientific">Smittium mucronatum</name>
    <dbReference type="NCBI Taxonomy" id="133383"/>
    <lineage>
        <taxon>Eukaryota</taxon>
        <taxon>Fungi</taxon>
        <taxon>Fungi incertae sedis</taxon>
        <taxon>Zoopagomycota</taxon>
        <taxon>Kickxellomycotina</taxon>
        <taxon>Harpellomycetes</taxon>
        <taxon>Harpellales</taxon>
        <taxon>Legeriomycetaceae</taxon>
        <taxon>Smittium</taxon>
    </lineage>
</organism>
<accession>A0A1R0H7U2</accession>
<dbReference type="AlphaFoldDB" id="A0A1R0H7U2"/>
<evidence type="ECO:0000313" key="1">
    <source>
        <dbReference type="EMBL" id="OLY85158.1"/>
    </source>
</evidence>
<evidence type="ECO:0000313" key="2">
    <source>
        <dbReference type="Proteomes" id="UP000187455"/>
    </source>
</evidence>
<proteinExistence type="predicted"/>
<comment type="caution">
    <text evidence="1">The sequence shown here is derived from an EMBL/GenBank/DDBJ whole genome shotgun (WGS) entry which is preliminary data.</text>
</comment>
<dbReference type="Proteomes" id="UP000187455">
    <property type="component" value="Unassembled WGS sequence"/>
</dbReference>
<reference evidence="1 2" key="1">
    <citation type="journal article" date="2016" name="Mol. Biol. Evol.">
        <title>Genome-Wide Survey of Gut Fungi (Harpellales) Reveals the First Horizontally Transferred Ubiquitin Gene from a Mosquito Host.</title>
        <authorList>
            <person name="Wang Y."/>
            <person name="White M.M."/>
            <person name="Kvist S."/>
            <person name="Moncalvo J.M."/>
        </authorList>
    </citation>
    <scope>NUCLEOTIDE SEQUENCE [LARGE SCALE GENOMIC DNA]</scope>
    <source>
        <strain evidence="1 2">ALG-7-W6</strain>
    </source>
</reference>